<gene>
    <name evidence="3" type="ORF">DN051_05950</name>
</gene>
<reference evidence="3 4" key="1">
    <citation type="journal article" date="2019" name="Int. J. Syst. Evol. Microbiol.">
        <title>Streptomyces cadmiisoli sp. nov., a novel actinomycete isolated from cadmium-contaminated soil.</title>
        <authorList>
            <person name="Li K."/>
            <person name="Tang X."/>
            <person name="Zhao J."/>
            <person name="Guo Y."/>
            <person name="Tang Y."/>
            <person name="Gao J."/>
        </authorList>
    </citation>
    <scope>NUCLEOTIDE SEQUENCE [LARGE SCALE GENOMIC DNA]</scope>
    <source>
        <strain evidence="3 4">ZFG47</strain>
    </source>
</reference>
<accession>A0A2Z4JD29</accession>
<evidence type="ECO:0000256" key="1">
    <source>
        <dbReference type="SAM" id="MobiDB-lite"/>
    </source>
</evidence>
<evidence type="ECO:0000313" key="4">
    <source>
        <dbReference type="Proteomes" id="UP000249616"/>
    </source>
</evidence>
<feature type="transmembrane region" description="Helical" evidence="2">
    <location>
        <begin position="6"/>
        <end position="34"/>
    </location>
</feature>
<keyword evidence="2" id="KW-0472">Membrane</keyword>
<organism evidence="3 4">
    <name type="scientific">Streptomyces cadmiisoli</name>
    <dbReference type="NCBI Taxonomy" id="2184053"/>
    <lineage>
        <taxon>Bacteria</taxon>
        <taxon>Bacillati</taxon>
        <taxon>Actinomycetota</taxon>
        <taxon>Actinomycetes</taxon>
        <taxon>Kitasatosporales</taxon>
        <taxon>Streptomycetaceae</taxon>
        <taxon>Streptomyces</taxon>
        <taxon>Streptomyces aurantiacus group</taxon>
    </lineage>
</organism>
<feature type="region of interest" description="Disordered" evidence="1">
    <location>
        <begin position="34"/>
        <end position="101"/>
    </location>
</feature>
<keyword evidence="2" id="KW-1133">Transmembrane helix</keyword>
<proteinExistence type="predicted"/>
<dbReference type="Pfam" id="PF20087">
    <property type="entry name" value="DUF6479"/>
    <property type="match status" value="1"/>
</dbReference>
<evidence type="ECO:0000256" key="2">
    <source>
        <dbReference type="SAM" id="Phobius"/>
    </source>
</evidence>
<dbReference type="KEGG" id="scad:DN051_05950"/>
<keyword evidence="2" id="KW-0812">Transmembrane</keyword>
<dbReference type="AlphaFoldDB" id="A0A2Z4JD29"/>
<sequence>MHEAAAVSSAFGVIAILVGGLVIVGALILAVQLGSGARRREPRRPLPGEQPRPPASGPVGETRERREPREVAPGERLTPHGLRPTGGVRGDDQRRPRWNGG</sequence>
<dbReference type="EMBL" id="CP030073">
    <property type="protein sequence ID" value="AWW42303.1"/>
    <property type="molecule type" value="Genomic_DNA"/>
</dbReference>
<feature type="compositionally biased region" description="Basic and acidic residues" evidence="1">
    <location>
        <begin position="61"/>
        <end position="73"/>
    </location>
</feature>
<dbReference type="Proteomes" id="UP000249616">
    <property type="component" value="Chromosome"/>
</dbReference>
<keyword evidence="4" id="KW-1185">Reference proteome</keyword>
<protein>
    <submittedName>
        <fullName evidence="3">Uncharacterized protein</fullName>
    </submittedName>
</protein>
<evidence type="ECO:0000313" key="3">
    <source>
        <dbReference type="EMBL" id="AWW42303.1"/>
    </source>
</evidence>
<name>A0A2Z4JD29_9ACTN</name>
<dbReference type="InterPro" id="IPR045513">
    <property type="entry name" value="DUF6479"/>
</dbReference>